<accession>A0AAE1B8H1</accession>
<evidence type="ECO:0000313" key="1">
    <source>
        <dbReference type="EMBL" id="KAK3801394.1"/>
    </source>
</evidence>
<proteinExistence type="predicted"/>
<name>A0AAE1B8H1_9GAST</name>
<comment type="caution">
    <text evidence="1">The sequence shown here is derived from an EMBL/GenBank/DDBJ whole genome shotgun (WGS) entry which is preliminary data.</text>
</comment>
<protein>
    <submittedName>
        <fullName evidence="1">Uncharacterized protein</fullName>
    </submittedName>
</protein>
<sequence>MILMIPIKIQILFQRQPQSQKQAIDGEADEEYLLSGTIAHQATEAFKTNVNNNNAPIDGRRKHASRASDEDSVKVYIESYHPVDLTIWLDNCAGQNRNWTFFSMILYIVNSPSYEVNHVRLKYFEPGHTFMAFGAAYGPIETQIIRTGKLFEFRDIVEAVTAEKYEPVQMTHIDFMDWKSKVSQYALKQLGEKRPYLKKIVTATFCKGSEDITCQTGYACQRLA</sequence>
<reference evidence="1" key="1">
    <citation type="journal article" date="2023" name="G3 (Bethesda)">
        <title>A reference genome for the long-term kleptoplast-retaining sea slug Elysia crispata morphotype clarki.</title>
        <authorList>
            <person name="Eastman K.E."/>
            <person name="Pendleton A.L."/>
            <person name="Shaikh M.A."/>
            <person name="Suttiyut T."/>
            <person name="Ogas R."/>
            <person name="Tomko P."/>
            <person name="Gavelis G."/>
            <person name="Widhalm J.R."/>
            <person name="Wisecaver J.H."/>
        </authorList>
    </citation>
    <scope>NUCLEOTIDE SEQUENCE</scope>
    <source>
        <strain evidence="1">ECLA1</strain>
    </source>
</reference>
<gene>
    <name evidence="1" type="ORF">RRG08_059096</name>
</gene>
<dbReference type="EMBL" id="JAWDGP010000325">
    <property type="protein sequence ID" value="KAK3801394.1"/>
    <property type="molecule type" value="Genomic_DNA"/>
</dbReference>
<keyword evidence="2" id="KW-1185">Reference proteome</keyword>
<dbReference type="AlphaFoldDB" id="A0AAE1B8H1"/>
<evidence type="ECO:0000313" key="2">
    <source>
        <dbReference type="Proteomes" id="UP001283361"/>
    </source>
</evidence>
<organism evidence="1 2">
    <name type="scientific">Elysia crispata</name>
    <name type="common">lettuce slug</name>
    <dbReference type="NCBI Taxonomy" id="231223"/>
    <lineage>
        <taxon>Eukaryota</taxon>
        <taxon>Metazoa</taxon>
        <taxon>Spiralia</taxon>
        <taxon>Lophotrochozoa</taxon>
        <taxon>Mollusca</taxon>
        <taxon>Gastropoda</taxon>
        <taxon>Heterobranchia</taxon>
        <taxon>Euthyneura</taxon>
        <taxon>Panpulmonata</taxon>
        <taxon>Sacoglossa</taxon>
        <taxon>Placobranchoidea</taxon>
        <taxon>Plakobranchidae</taxon>
        <taxon>Elysia</taxon>
    </lineage>
</organism>
<dbReference type="Proteomes" id="UP001283361">
    <property type="component" value="Unassembled WGS sequence"/>
</dbReference>